<dbReference type="InterPro" id="IPR031343">
    <property type="entry name" value="DUF5105"/>
</dbReference>
<dbReference type="EMBL" id="JAEQNB010000002">
    <property type="protein sequence ID" value="MBL0386707.1"/>
    <property type="molecule type" value="Genomic_DNA"/>
</dbReference>
<proteinExistence type="predicted"/>
<keyword evidence="2" id="KW-0732">Signal</keyword>
<reference evidence="4 5" key="1">
    <citation type="submission" date="2021-01" db="EMBL/GenBank/DDBJ databases">
        <title>Tumebacillus sp. strain ITR2 16S ribosomal RNA gene Genome sequencing and assembly.</title>
        <authorList>
            <person name="Kang M."/>
        </authorList>
    </citation>
    <scope>NUCLEOTIDE SEQUENCE [LARGE SCALE GENOMIC DNA]</scope>
    <source>
        <strain evidence="4 5">ITR2</strain>
    </source>
</reference>
<organism evidence="4 5">
    <name type="scientific">Tumebacillus amylolyticus</name>
    <dbReference type="NCBI Taxonomy" id="2801339"/>
    <lineage>
        <taxon>Bacteria</taxon>
        <taxon>Bacillati</taxon>
        <taxon>Bacillota</taxon>
        <taxon>Bacilli</taxon>
        <taxon>Bacillales</taxon>
        <taxon>Alicyclobacillaceae</taxon>
        <taxon>Tumebacillus</taxon>
    </lineage>
</organism>
<accession>A0ABS1J8W9</accession>
<keyword evidence="5" id="KW-1185">Reference proteome</keyword>
<feature type="domain" description="DUF5105" evidence="3">
    <location>
        <begin position="102"/>
        <end position="194"/>
    </location>
</feature>
<evidence type="ECO:0000256" key="2">
    <source>
        <dbReference type="SAM" id="SignalP"/>
    </source>
</evidence>
<feature type="signal peptide" evidence="2">
    <location>
        <begin position="1"/>
        <end position="18"/>
    </location>
</feature>
<gene>
    <name evidence="4" type="ORF">JJB07_08585</name>
</gene>
<feature type="chain" id="PRO_5047407641" evidence="2">
    <location>
        <begin position="19"/>
        <end position="208"/>
    </location>
</feature>
<feature type="region of interest" description="Disordered" evidence="1">
    <location>
        <begin position="139"/>
        <end position="174"/>
    </location>
</feature>
<dbReference type="Pfam" id="PF17118">
    <property type="entry name" value="DUF5105"/>
    <property type="match status" value="1"/>
</dbReference>
<evidence type="ECO:0000313" key="4">
    <source>
        <dbReference type="EMBL" id="MBL0386707.1"/>
    </source>
</evidence>
<dbReference type="PROSITE" id="PS51257">
    <property type="entry name" value="PROKAR_LIPOPROTEIN"/>
    <property type="match status" value="1"/>
</dbReference>
<name>A0ABS1J8W9_9BACL</name>
<protein>
    <submittedName>
        <fullName evidence="4">DUF5105 domain-containing protein</fullName>
    </submittedName>
</protein>
<dbReference type="Proteomes" id="UP000602284">
    <property type="component" value="Unassembled WGS sequence"/>
</dbReference>
<dbReference type="RefSeq" id="WP_201633656.1">
    <property type="nucleotide sequence ID" value="NZ_JAEQNB010000002.1"/>
</dbReference>
<sequence length="208" mass="21887">MKKAIAIGLLAVVSAMMIGCGGSSTTTSSNGGTTATKEAAATAPKDVVKDFLTTLQKADLDAAAKFTTGDNPDLFNSEETKESQQVLTDMLGSMTYEIGEEKVDGNKATVQVKVNAVDFTDLMTKMMQDMMGEAMSAALADPTKTPDQAEMEKKAQDALSKAIKDPNTPKKTTDVTVNLEKSGNSWKLTADNDKLITAAFGVSDTAAQ</sequence>
<comment type="caution">
    <text evidence="4">The sequence shown here is derived from an EMBL/GenBank/DDBJ whole genome shotgun (WGS) entry which is preliminary data.</text>
</comment>
<evidence type="ECO:0000313" key="5">
    <source>
        <dbReference type="Proteomes" id="UP000602284"/>
    </source>
</evidence>
<evidence type="ECO:0000256" key="1">
    <source>
        <dbReference type="SAM" id="MobiDB-lite"/>
    </source>
</evidence>
<evidence type="ECO:0000259" key="3">
    <source>
        <dbReference type="Pfam" id="PF17118"/>
    </source>
</evidence>
<feature type="compositionally biased region" description="Basic and acidic residues" evidence="1">
    <location>
        <begin position="150"/>
        <end position="173"/>
    </location>
</feature>